<evidence type="ECO:0008006" key="21">
    <source>
        <dbReference type="Google" id="ProtNLM"/>
    </source>
</evidence>
<dbReference type="GO" id="GO:0009881">
    <property type="term" value="F:photoreceptor activity"/>
    <property type="evidence" value="ECO:0007669"/>
    <property type="project" value="UniProtKB-KW"/>
</dbReference>
<evidence type="ECO:0000256" key="16">
    <source>
        <dbReference type="SAM" id="MobiDB-lite"/>
    </source>
</evidence>
<feature type="compositionally biased region" description="Polar residues" evidence="16">
    <location>
        <begin position="285"/>
        <end position="303"/>
    </location>
</feature>
<dbReference type="Gene3D" id="3.30.50.10">
    <property type="entry name" value="Erythroid Transcription Factor GATA-1, subunit A"/>
    <property type="match status" value="1"/>
</dbReference>
<evidence type="ECO:0000256" key="6">
    <source>
        <dbReference type="ARBA" id="ARBA00022737"/>
    </source>
</evidence>
<evidence type="ECO:0000313" key="20">
    <source>
        <dbReference type="Proteomes" id="UP001265746"/>
    </source>
</evidence>
<keyword evidence="4" id="KW-0288">FMN</keyword>
<feature type="domain" description="GATA-type" evidence="18">
    <location>
        <begin position="909"/>
        <end position="940"/>
    </location>
</feature>
<dbReference type="GO" id="GO:0005634">
    <property type="term" value="C:nucleus"/>
    <property type="evidence" value="ECO:0007669"/>
    <property type="project" value="TreeGrafter"/>
</dbReference>
<evidence type="ECO:0000256" key="2">
    <source>
        <dbReference type="ARBA" id="ARBA00022606"/>
    </source>
</evidence>
<evidence type="ECO:0000256" key="9">
    <source>
        <dbReference type="ARBA" id="ARBA00022991"/>
    </source>
</evidence>
<dbReference type="InterPro" id="IPR013655">
    <property type="entry name" value="PAS_fold_3"/>
</dbReference>
<dbReference type="EMBL" id="JAUJFL010000002">
    <property type="protein sequence ID" value="KAK2609526.1"/>
    <property type="molecule type" value="Genomic_DNA"/>
</dbReference>
<dbReference type="InterPro" id="IPR013088">
    <property type="entry name" value="Znf_NHR/GATA"/>
</dbReference>
<keyword evidence="12" id="KW-0010">Activator</keyword>
<dbReference type="GO" id="GO:0043565">
    <property type="term" value="F:sequence-specific DNA binding"/>
    <property type="evidence" value="ECO:0007669"/>
    <property type="project" value="InterPro"/>
</dbReference>
<dbReference type="AlphaFoldDB" id="A0AAD9SJC5"/>
<dbReference type="GO" id="GO:0008270">
    <property type="term" value="F:zinc ion binding"/>
    <property type="evidence" value="ECO:0007669"/>
    <property type="project" value="UniProtKB-KW"/>
</dbReference>
<proteinExistence type="predicted"/>
<dbReference type="CDD" id="cd00130">
    <property type="entry name" value="PAS"/>
    <property type="match status" value="3"/>
</dbReference>
<dbReference type="PANTHER" id="PTHR47429:SF7">
    <property type="entry name" value="GATA-FACTOR"/>
    <property type="match status" value="1"/>
</dbReference>
<keyword evidence="9" id="KW-0157">Chromophore</keyword>
<keyword evidence="1" id="KW-0600">Photoreceptor protein</keyword>
<keyword evidence="11" id="KW-0238">DNA-binding</keyword>
<dbReference type="Pfam" id="PF13426">
    <property type="entry name" value="PAS_9"/>
    <property type="match status" value="1"/>
</dbReference>
<feature type="domain" description="PAS" evidence="17">
    <location>
        <begin position="550"/>
        <end position="620"/>
    </location>
</feature>
<keyword evidence="3" id="KW-0285">Flavoprotein</keyword>
<dbReference type="PROSITE" id="PS50112">
    <property type="entry name" value="PAS"/>
    <property type="match status" value="2"/>
</dbReference>
<evidence type="ECO:0000256" key="15">
    <source>
        <dbReference type="PROSITE-ProRule" id="PRU00094"/>
    </source>
</evidence>
<evidence type="ECO:0000256" key="12">
    <source>
        <dbReference type="ARBA" id="ARBA00023159"/>
    </source>
</evidence>
<dbReference type="Pfam" id="PF00320">
    <property type="entry name" value="GATA"/>
    <property type="match status" value="1"/>
</dbReference>
<evidence type="ECO:0000259" key="17">
    <source>
        <dbReference type="PROSITE" id="PS50112"/>
    </source>
</evidence>
<evidence type="ECO:0000256" key="1">
    <source>
        <dbReference type="ARBA" id="ARBA00022543"/>
    </source>
</evidence>
<keyword evidence="5" id="KW-0479">Metal-binding</keyword>
<dbReference type="SUPFAM" id="SSF55785">
    <property type="entry name" value="PYP-like sensor domain (PAS domain)"/>
    <property type="match status" value="3"/>
</dbReference>
<dbReference type="SUPFAM" id="SSF57716">
    <property type="entry name" value="Glucocorticoid receptor-like (DNA-binding domain)"/>
    <property type="match status" value="1"/>
</dbReference>
<dbReference type="Gene3D" id="3.30.450.20">
    <property type="entry name" value="PAS domain"/>
    <property type="match status" value="3"/>
</dbReference>
<gene>
    <name evidence="19" type="ORF">N8I77_003022</name>
</gene>
<dbReference type="SMART" id="SM00091">
    <property type="entry name" value="PAS"/>
    <property type="match status" value="3"/>
</dbReference>
<evidence type="ECO:0000256" key="14">
    <source>
        <dbReference type="ARBA" id="ARBA00023170"/>
    </source>
</evidence>
<feature type="domain" description="PAS" evidence="17">
    <location>
        <begin position="381"/>
        <end position="403"/>
    </location>
</feature>
<evidence type="ECO:0000256" key="3">
    <source>
        <dbReference type="ARBA" id="ARBA00022630"/>
    </source>
</evidence>
<evidence type="ECO:0000259" key="18">
    <source>
        <dbReference type="PROSITE" id="PS50114"/>
    </source>
</evidence>
<keyword evidence="7 15" id="KW-0863">Zinc-finger</keyword>
<keyword evidence="6" id="KW-0677">Repeat</keyword>
<feature type="compositionally biased region" description="Low complexity" evidence="16">
    <location>
        <begin position="1015"/>
        <end position="1035"/>
    </location>
</feature>
<protein>
    <recommendedName>
        <fullName evidence="21">White collar 1 protein</fullName>
    </recommendedName>
</protein>
<dbReference type="InterPro" id="IPR035965">
    <property type="entry name" value="PAS-like_dom_sf"/>
</dbReference>
<reference evidence="19" key="1">
    <citation type="submission" date="2023-06" db="EMBL/GenBank/DDBJ databases">
        <authorList>
            <person name="Noh H."/>
        </authorList>
    </citation>
    <scope>NUCLEOTIDE SEQUENCE</scope>
    <source>
        <strain evidence="19">DUCC20226</strain>
    </source>
</reference>
<feature type="region of interest" description="Disordered" evidence="16">
    <location>
        <begin position="1"/>
        <end position="49"/>
    </location>
</feature>
<sequence length="1069" mass="115381">MNEFYQNQHQLAQAAAAQRRRQHPGRPANMMMPPNVNTGGGHGSQRSPTMQQPMMAAMSPDTPMMGGDSLDEIISQNIATQRRRSVPHPFSPNQAPAHDEPDRRMSMNMEFGSSNDHFRGFQFDSPLTTTAPPASMADGLPAYGNMPNMTSPITIPPNTGNFEFSAMSPDVMNNMMGFSNLSMGQMQTDPSGMGLYSNPNMSPQFGTAGMDQVSPDFAMDMNPENPLNVATANASASVLADDGEDELMVGTQFGSNSSGTPQAAQGNSGAMTAFNMPPAMPRDVSNATSFNPSPVSPGLSTARGSVVPETPIPPQAESGSATPGNADVKSESKNIYSKSGFDLVRALYYIATRPNPEIQLGAVDLSCAFVVCDVTMNDCPIIYISDNFQNLTGYSRHDIMGQNCRFLQAPDGKVEAGTKREFVANDAVLNLKQKIQEGKEVQQSLINYRKGGKPFLNLLTMIPIPWDTKEIRYFIGFQIDLVECPDAIAGQELGKVAVNYKHSDIGQYIWTPPEGDRVEPDAGQTLSADDVSTLLQQLKPGGTNLGDWHKQSWDKMLLENADDVVHVLSLKGLFMYLSPSCKRVLEYDTKELIGNQLSSICHPSDIVPVTRELKDTAVGNHVNIVFRIRRKESGYTWFESHGSLFVEQGKGKKCIILVGRKRPVFALSRSNIENNGGIGDGELWSKLSTSGMYLFVSSNCRSLLDLQPHDLVGTSIQDQMRKETRPEFGRSIEKARKGKIVKCKHEIQNKRGQILQAQTILYPGDAAEGQKPTFLLAQTKLLKASSRALAPASSVGKAPSLISAGPPEDPLQPSHGSLASPNRGRASSGPEQGIMSQGQGGALALGNQDAALASDDNIFDELKTTRCSSWQYELRQMEKVNRLLAEELGQLLSNKKKRKRRKGVGNVVRDCANCHTRNTPEWRRGPSGQRDLCNSCGLRYAKQTGRVSPRNSSRGGNGDSHSKKSSSPKQSSPLHRELGVADVPAASLSQNPGAADSIGTGSKTTRSPGSTSAQNNTASNPTSGSNTSSAGGATPMKIMMPPPSQPMLEGGSGVHGHSMSMTSIAEERD</sequence>
<organism evidence="19 20">
    <name type="scientific">Phomopsis amygdali</name>
    <name type="common">Fusicoccum amygdali</name>
    <dbReference type="NCBI Taxonomy" id="1214568"/>
    <lineage>
        <taxon>Eukaryota</taxon>
        <taxon>Fungi</taxon>
        <taxon>Dikarya</taxon>
        <taxon>Ascomycota</taxon>
        <taxon>Pezizomycotina</taxon>
        <taxon>Sordariomycetes</taxon>
        <taxon>Sordariomycetidae</taxon>
        <taxon>Diaporthales</taxon>
        <taxon>Diaporthaceae</taxon>
        <taxon>Diaporthe</taxon>
    </lineage>
</organism>
<dbReference type="PANTHER" id="PTHR47429">
    <property type="entry name" value="PROTEIN TWIN LOV 1"/>
    <property type="match status" value="1"/>
</dbReference>
<keyword evidence="14" id="KW-0675">Receptor</keyword>
<evidence type="ECO:0000256" key="4">
    <source>
        <dbReference type="ARBA" id="ARBA00022643"/>
    </source>
</evidence>
<keyword evidence="2" id="KW-0716">Sensory transduction</keyword>
<dbReference type="Pfam" id="PF08447">
    <property type="entry name" value="PAS_3"/>
    <property type="match status" value="1"/>
</dbReference>
<dbReference type="SMART" id="SM00086">
    <property type="entry name" value="PAC"/>
    <property type="match status" value="2"/>
</dbReference>
<evidence type="ECO:0000256" key="10">
    <source>
        <dbReference type="ARBA" id="ARBA00023015"/>
    </source>
</evidence>
<dbReference type="SMART" id="SM00401">
    <property type="entry name" value="ZnF_GATA"/>
    <property type="match status" value="1"/>
</dbReference>
<accession>A0AAD9SJC5</accession>
<feature type="compositionally biased region" description="Polar residues" evidence="16">
    <location>
        <begin position="999"/>
        <end position="1014"/>
    </location>
</feature>
<dbReference type="InterPro" id="IPR001610">
    <property type="entry name" value="PAC"/>
</dbReference>
<dbReference type="FunFam" id="3.30.450.20:FF:000064">
    <property type="entry name" value="Vivid PAS protein VVD"/>
    <property type="match status" value="1"/>
</dbReference>
<evidence type="ECO:0000256" key="7">
    <source>
        <dbReference type="ARBA" id="ARBA00022771"/>
    </source>
</evidence>
<comment type="caution">
    <text evidence="19">The sequence shown here is derived from an EMBL/GenBank/DDBJ whole genome shotgun (WGS) entry which is preliminary data.</text>
</comment>
<feature type="region of interest" description="Disordered" evidence="16">
    <location>
        <begin position="795"/>
        <end position="841"/>
    </location>
</feature>
<dbReference type="PROSITE" id="PS00344">
    <property type="entry name" value="GATA_ZN_FINGER_1"/>
    <property type="match status" value="1"/>
</dbReference>
<dbReference type="InterPro" id="IPR000679">
    <property type="entry name" value="Znf_GATA"/>
</dbReference>
<feature type="region of interest" description="Disordered" evidence="16">
    <location>
        <begin position="943"/>
        <end position="1069"/>
    </location>
</feature>
<dbReference type="Proteomes" id="UP001265746">
    <property type="component" value="Unassembled WGS sequence"/>
</dbReference>
<evidence type="ECO:0000256" key="5">
    <source>
        <dbReference type="ARBA" id="ARBA00022723"/>
    </source>
</evidence>
<feature type="compositionally biased region" description="Low complexity" evidence="16">
    <location>
        <begin position="1"/>
        <end position="17"/>
    </location>
</feature>
<evidence type="ECO:0000313" key="19">
    <source>
        <dbReference type="EMBL" id="KAK2609526.1"/>
    </source>
</evidence>
<feature type="region of interest" description="Disordered" evidence="16">
    <location>
        <begin position="283"/>
        <end position="330"/>
    </location>
</feature>
<keyword evidence="13" id="KW-0804">Transcription</keyword>
<name>A0AAD9SJC5_PHOAM</name>
<dbReference type="CDD" id="cd00202">
    <property type="entry name" value="ZnF_GATA"/>
    <property type="match status" value="1"/>
</dbReference>
<evidence type="ECO:0000256" key="8">
    <source>
        <dbReference type="ARBA" id="ARBA00022833"/>
    </source>
</evidence>
<dbReference type="GO" id="GO:0006355">
    <property type="term" value="P:regulation of DNA-templated transcription"/>
    <property type="evidence" value="ECO:0007669"/>
    <property type="project" value="InterPro"/>
</dbReference>
<evidence type="ECO:0000256" key="13">
    <source>
        <dbReference type="ARBA" id="ARBA00023163"/>
    </source>
</evidence>
<dbReference type="PROSITE" id="PS50114">
    <property type="entry name" value="GATA_ZN_FINGER_2"/>
    <property type="match status" value="1"/>
</dbReference>
<keyword evidence="10" id="KW-0805">Transcription regulation</keyword>
<dbReference type="FunFam" id="3.30.450.20:FF:000063">
    <property type="entry name" value="White collar 1 protein"/>
    <property type="match status" value="1"/>
</dbReference>
<feature type="compositionally biased region" description="Polar residues" evidence="16">
    <location>
        <begin position="945"/>
        <end position="954"/>
    </location>
</feature>
<feature type="region of interest" description="Disordered" evidence="16">
    <location>
        <begin position="81"/>
        <end position="102"/>
    </location>
</feature>
<keyword evidence="20" id="KW-1185">Reference proteome</keyword>
<keyword evidence="8" id="KW-0862">Zinc</keyword>
<dbReference type="InterPro" id="IPR000014">
    <property type="entry name" value="PAS"/>
</dbReference>
<dbReference type="NCBIfam" id="TIGR00229">
    <property type="entry name" value="sensory_box"/>
    <property type="match status" value="1"/>
</dbReference>
<evidence type="ECO:0000256" key="11">
    <source>
        <dbReference type="ARBA" id="ARBA00023125"/>
    </source>
</evidence>